<dbReference type="Gene3D" id="3.40.50.10890">
    <property type="match status" value="1"/>
</dbReference>
<accession>A0ABY6B8R3</accession>
<dbReference type="Gene3D" id="3.60.15.10">
    <property type="entry name" value="Ribonuclease Z/Hydroxyacylglutathione hydrolase-like"/>
    <property type="match status" value="1"/>
</dbReference>
<dbReference type="InterPro" id="IPR001279">
    <property type="entry name" value="Metallo-B-lactamas"/>
</dbReference>
<evidence type="ECO:0000256" key="2">
    <source>
        <dbReference type="SAM" id="MobiDB-lite"/>
    </source>
</evidence>
<dbReference type="Pfam" id="PF07521">
    <property type="entry name" value="RMMBL"/>
    <property type="match status" value="1"/>
</dbReference>
<dbReference type="SMART" id="SM01027">
    <property type="entry name" value="Beta-Casp"/>
    <property type="match status" value="1"/>
</dbReference>
<dbReference type="InterPro" id="IPR036866">
    <property type="entry name" value="RibonucZ/Hydroxyglut_hydro"/>
</dbReference>
<reference evidence="5" key="1">
    <citation type="submission" date="2022-09" db="EMBL/GenBank/DDBJ databases">
        <title>Tahibacter sp. nov., isolated from a fresh water.</title>
        <authorList>
            <person name="Baek J.H."/>
            <person name="Lee J.K."/>
            <person name="Kim J.M."/>
            <person name="Jeon C.O."/>
        </authorList>
    </citation>
    <scope>NUCLEOTIDE SEQUENCE</scope>
    <source>
        <strain evidence="5">W38</strain>
    </source>
</reference>
<sequence>MSSSSIPFRVTFLGASGTVTGSKYLVETHGKRILVDCGLFQGYKTLRLRNWSRFPVEPASIDAVVLTHAHIDHSGYLPRLARSGFRGAIWATPATAALCEILLTDSARIQEDDADFANRRHFSKHNPALPLYTEADARRCLKQFRTASFEEPFEPVHGVHAQFHTQGHILGAARVALRSHGRSLVFSGDVGRPDDDLMAPPSDLGDVDWLVVESTYGDRLHPQFDIAQELGSALRRVAARGGVAVIPAFAVGRTQLLLHHIAQLKRAGAIPSIPVYLDSPMAIDVTGLFHRYRKEHRLSRGDCEAMCKAAHYVNSMEDSRALHSRPGPMVIIAGSGMATGGRVLHHLTSYAPHPRNMIILAGYQAGGTRGAALAAGASTLRIHGQDVDVRAEVVALTSASSHADANELIAWMRTASRAPRHVFVTHGEPAAADALRSRIAHELGWPASVPEYRDEVELGAQGPGEQAPATERRSIRPPAAL</sequence>
<name>A0ABY6B8R3_9GAMM</name>
<dbReference type="PANTHER" id="PTHR11203:SF37">
    <property type="entry name" value="INTEGRATOR COMPLEX SUBUNIT 11"/>
    <property type="match status" value="1"/>
</dbReference>
<dbReference type="SUPFAM" id="SSF56281">
    <property type="entry name" value="Metallo-hydrolase/oxidoreductase"/>
    <property type="match status" value="1"/>
</dbReference>
<dbReference type="PANTHER" id="PTHR11203">
    <property type="entry name" value="CLEAVAGE AND POLYADENYLATION SPECIFICITY FACTOR FAMILY MEMBER"/>
    <property type="match status" value="1"/>
</dbReference>
<protein>
    <submittedName>
        <fullName evidence="5">MBL fold metallo-hydrolase</fullName>
    </submittedName>
</protein>
<dbReference type="CDD" id="cd16295">
    <property type="entry name" value="TTHA0252-CPSF-like_MBL-fold"/>
    <property type="match status" value="1"/>
</dbReference>
<dbReference type="InterPro" id="IPR011108">
    <property type="entry name" value="RMMBL"/>
</dbReference>
<dbReference type="EMBL" id="CP104694">
    <property type="protein sequence ID" value="UXI66471.1"/>
    <property type="molecule type" value="Genomic_DNA"/>
</dbReference>
<organism evidence="5 6">
    <name type="scientific">Tahibacter amnicola</name>
    <dbReference type="NCBI Taxonomy" id="2976241"/>
    <lineage>
        <taxon>Bacteria</taxon>
        <taxon>Pseudomonadati</taxon>
        <taxon>Pseudomonadota</taxon>
        <taxon>Gammaproteobacteria</taxon>
        <taxon>Lysobacterales</taxon>
        <taxon>Rhodanobacteraceae</taxon>
        <taxon>Tahibacter</taxon>
    </lineage>
</organism>
<evidence type="ECO:0000256" key="1">
    <source>
        <dbReference type="ARBA" id="ARBA00022801"/>
    </source>
</evidence>
<dbReference type="Pfam" id="PF10996">
    <property type="entry name" value="Beta-Casp"/>
    <property type="match status" value="1"/>
</dbReference>
<keyword evidence="1" id="KW-0378">Hydrolase</keyword>
<feature type="region of interest" description="Disordered" evidence="2">
    <location>
        <begin position="456"/>
        <end position="481"/>
    </location>
</feature>
<evidence type="ECO:0000259" key="3">
    <source>
        <dbReference type="SMART" id="SM00849"/>
    </source>
</evidence>
<dbReference type="Pfam" id="PF00753">
    <property type="entry name" value="Lactamase_B"/>
    <property type="match status" value="1"/>
</dbReference>
<feature type="domain" description="Beta-Casp" evidence="4">
    <location>
        <begin position="254"/>
        <end position="373"/>
    </location>
</feature>
<feature type="domain" description="Metallo-beta-lactamase" evidence="3">
    <location>
        <begin position="20"/>
        <end position="234"/>
    </location>
</feature>
<evidence type="ECO:0000313" key="5">
    <source>
        <dbReference type="EMBL" id="UXI66471.1"/>
    </source>
</evidence>
<evidence type="ECO:0000313" key="6">
    <source>
        <dbReference type="Proteomes" id="UP001064632"/>
    </source>
</evidence>
<dbReference type="InterPro" id="IPR022712">
    <property type="entry name" value="Beta_Casp"/>
</dbReference>
<dbReference type="Proteomes" id="UP001064632">
    <property type="component" value="Chromosome"/>
</dbReference>
<gene>
    <name evidence="5" type="ORF">N4264_17165</name>
</gene>
<dbReference type="SMART" id="SM00849">
    <property type="entry name" value="Lactamase_B"/>
    <property type="match status" value="1"/>
</dbReference>
<keyword evidence="6" id="KW-1185">Reference proteome</keyword>
<proteinExistence type="predicted"/>
<dbReference type="RefSeq" id="WP_261693455.1">
    <property type="nucleotide sequence ID" value="NZ_CP104694.1"/>
</dbReference>
<evidence type="ECO:0000259" key="4">
    <source>
        <dbReference type="SMART" id="SM01027"/>
    </source>
</evidence>
<dbReference type="InterPro" id="IPR050698">
    <property type="entry name" value="MBL"/>
</dbReference>